<sequence>MEDSILMSTSIIQNDETVVPSNTCQNSIPEDSKSQSHGSDKPTSDEANANIEERYNKLRGLAVKLKKKVSDLTEQNRSLEAENHKLLSDKDDLQSRVLLMSDSAKKLQTIQSQYDRLQDDVELVKNENKRLIKRLENLVLENDSFKDTIIKEKKEVAQLNTKISSLLEEKNKFELSCELLEKKVKDLNNEIKAESMVRQQKTKECEDLKNSLETEVKAHKSTRTRLDDMRHDRTSNNVLSLEVANYEKSIETIKLKLDGETNERIKLEAAISQHIETIELLTSRVSELQESCVAKTNKVTTLEERNSTLESDMREAKLEVAKVLKEKDSISRELRRVEASKKTLEGKVELLTSEMNKIEEENRSRLKVFQTHIDDLKRETSRLRSALDNSKRDTDTLQEEFENYKLRAQSVLSKTKVVPSNELEEEVQHYKRQISLLTEKCEGFKEKIDSLMREIILLKDERSRASVSEEELVSKLSTLRRDSLALMEKYKHQEAEMQKLQINHEKNIDQLKRDYEEKIAALRRKHEEEIESLKLEITLKSAINSQRETDMMLTIPGPPSSPPLIEREECEGSESIESVSQVVKSTEHSQGRPIPQSAPVTRITPLDQLLEFPFDEDEETSKGPQDSPEIIVYKNRLKHLTELLADAERDIAKLTQLNQLLKEDIRRQKRYVEREKEAVNFEYLKNVVFKFVTLENRDERSRLVPVLDTILKLSPEETHKLNEIVSDTGGVTNKRSWIPVWNAN</sequence>
<comment type="caution">
    <text evidence="1">The sequence shown here is derived from an EMBL/GenBank/DDBJ whole genome shotgun (WGS) entry which is preliminary data.</text>
</comment>
<evidence type="ECO:0000313" key="1">
    <source>
        <dbReference type="EMBL" id="KAJ8682709.1"/>
    </source>
</evidence>
<organism evidence="1 2">
    <name type="scientific">Eretmocerus hayati</name>
    <dbReference type="NCBI Taxonomy" id="131215"/>
    <lineage>
        <taxon>Eukaryota</taxon>
        <taxon>Metazoa</taxon>
        <taxon>Ecdysozoa</taxon>
        <taxon>Arthropoda</taxon>
        <taxon>Hexapoda</taxon>
        <taxon>Insecta</taxon>
        <taxon>Pterygota</taxon>
        <taxon>Neoptera</taxon>
        <taxon>Endopterygota</taxon>
        <taxon>Hymenoptera</taxon>
        <taxon>Apocrita</taxon>
        <taxon>Proctotrupomorpha</taxon>
        <taxon>Chalcidoidea</taxon>
        <taxon>Aphelinidae</taxon>
        <taxon>Aphelininae</taxon>
        <taxon>Eretmocerus</taxon>
    </lineage>
</organism>
<name>A0ACC2PHC6_9HYME</name>
<proteinExistence type="predicted"/>
<protein>
    <submittedName>
        <fullName evidence="1">Uncharacterized protein</fullName>
    </submittedName>
</protein>
<keyword evidence="2" id="KW-1185">Reference proteome</keyword>
<gene>
    <name evidence="1" type="ORF">QAD02_018501</name>
</gene>
<reference evidence="1" key="1">
    <citation type="submission" date="2023-04" db="EMBL/GenBank/DDBJ databases">
        <title>A chromosome-level genome assembly of the parasitoid wasp Eretmocerus hayati.</title>
        <authorList>
            <person name="Zhong Y."/>
            <person name="Liu S."/>
            <person name="Liu Y."/>
        </authorList>
    </citation>
    <scope>NUCLEOTIDE SEQUENCE</scope>
    <source>
        <strain evidence="1">ZJU_SS_LIU_2023</strain>
    </source>
</reference>
<accession>A0ACC2PHC6</accession>
<dbReference type="Proteomes" id="UP001239111">
    <property type="component" value="Chromosome 1"/>
</dbReference>
<dbReference type="EMBL" id="CM056741">
    <property type="protein sequence ID" value="KAJ8682709.1"/>
    <property type="molecule type" value="Genomic_DNA"/>
</dbReference>
<evidence type="ECO:0000313" key="2">
    <source>
        <dbReference type="Proteomes" id="UP001239111"/>
    </source>
</evidence>